<dbReference type="GO" id="GO:0008276">
    <property type="term" value="F:protein methyltransferase activity"/>
    <property type="evidence" value="ECO:0007669"/>
    <property type="project" value="InterPro"/>
</dbReference>
<keyword evidence="4 7" id="KW-0808">Transferase</keyword>
<keyword evidence="2" id="KW-0169">Cobalamin biosynthesis</keyword>
<protein>
    <submittedName>
        <fullName evidence="7">Cobalt-precorrin-6y C15-methyltransferase [decarboxylating] CbiT</fullName>
    </submittedName>
</protein>
<keyword evidence="3 7" id="KW-0489">Methyltransferase</keyword>
<dbReference type="Gene3D" id="3.40.50.150">
    <property type="entry name" value="Vaccinia Virus protein VP39"/>
    <property type="match status" value="1"/>
</dbReference>
<reference evidence="8" key="1">
    <citation type="submission" date="2016-08" db="EMBL/GenBank/DDBJ databases">
        <title>Complete genome sequence of the organohalide-respiring Epsilonproteobacterium Sulfurospirillum halorespirans.</title>
        <authorList>
            <person name="Goris T."/>
            <person name="Zimmermann J."/>
            <person name="Schenz B."/>
            <person name="Lemos M."/>
            <person name="Hackermueller J."/>
            <person name="Diekert G."/>
        </authorList>
    </citation>
    <scope>NUCLEOTIDE SEQUENCE [LARGE SCALE GENOMIC DNA]</scope>
    <source>
        <strain>DSM 13726</strain>
        <strain evidence="8">PCE-M2</strain>
    </source>
</reference>
<comment type="pathway">
    <text evidence="1">Cofactor biosynthesis; adenosylcobalamin biosynthesis.</text>
</comment>
<evidence type="ECO:0000313" key="8">
    <source>
        <dbReference type="Proteomes" id="UP000094609"/>
    </source>
</evidence>
<proteinExistence type="predicted"/>
<evidence type="ECO:0000256" key="4">
    <source>
        <dbReference type="ARBA" id="ARBA00022679"/>
    </source>
</evidence>
<dbReference type="InterPro" id="IPR025714">
    <property type="entry name" value="Methyltranfer_dom"/>
</dbReference>
<evidence type="ECO:0000259" key="6">
    <source>
        <dbReference type="Pfam" id="PF13847"/>
    </source>
</evidence>
<dbReference type="Pfam" id="PF13847">
    <property type="entry name" value="Methyltransf_31"/>
    <property type="match status" value="1"/>
</dbReference>
<gene>
    <name evidence="7" type="ORF">SHALO_1522</name>
</gene>
<dbReference type="InterPro" id="IPR050714">
    <property type="entry name" value="Cobalamin_biosynth_MTase"/>
</dbReference>
<evidence type="ECO:0000256" key="1">
    <source>
        <dbReference type="ARBA" id="ARBA00004953"/>
    </source>
</evidence>
<dbReference type="InterPro" id="IPR014008">
    <property type="entry name" value="Cbl_synth_MTase_CbiT"/>
</dbReference>
<dbReference type="SUPFAM" id="SSF53335">
    <property type="entry name" value="S-adenosyl-L-methionine-dependent methyltransferases"/>
    <property type="match status" value="1"/>
</dbReference>
<feature type="domain" description="Methyltransferase" evidence="6">
    <location>
        <begin position="32"/>
        <end position="110"/>
    </location>
</feature>
<dbReference type="EMBL" id="CP017111">
    <property type="protein sequence ID" value="AOO65297.1"/>
    <property type="molecule type" value="Genomic_DNA"/>
</dbReference>
<keyword evidence="5" id="KW-0949">S-adenosyl-L-methionine</keyword>
<evidence type="ECO:0000313" key="7">
    <source>
        <dbReference type="EMBL" id="AOO65297.1"/>
    </source>
</evidence>
<dbReference type="PATRIC" id="fig|1193502.14.peg.1545"/>
<evidence type="ECO:0000256" key="5">
    <source>
        <dbReference type="ARBA" id="ARBA00022691"/>
    </source>
</evidence>
<accession>A0A1D7TJW4</accession>
<dbReference type="GO" id="GO:0032259">
    <property type="term" value="P:methylation"/>
    <property type="evidence" value="ECO:0007669"/>
    <property type="project" value="UniProtKB-KW"/>
</dbReference>
<dbReference type="CDD" id="cd02440">
    <property type="entry name" value="AdoMet_MTases"/>
    <property type="match status" value="1"/>
</dbReference>
<sequence length="192" mass="21222">MFHIKDSEFIRGNVPMTKDEARVVCISKLELDSNSVLIDVGAGTGSVGIEASRYLSSGKVIGIEVNEEANALIEANLKKFDITNYELYKGYAPQELPTIAFDAMFIGGSKGKLGDIFQYFDDHAKVGARLVINAIVLETFTKTLSLMKEYGFHDIEVVSLNISKNRLLGQYNMMMAENPIFILSAKKGEKNV</sequence>
<name>A0A1D7TJW4_9BACT</name>
<evidence type="ECO:0000256" key="3">
    <source>
        <dbReference type="ARBA" id="ARBA00022603"/>
    </source>
</evidence>
<dbReference type="STRING" id="1193502.SHALO_1522"/>
<organism evidence="7 8">
    <name type="scientific">Sulfurospirillum halorespirans DSM 13726</name>
    <dbReference type="NCBI Taxonomy" id="1193502"/>
    <lineage>
        <taxon>Bacteria</taxon>
        <taxon>Pseudomonadati</taxon>
        <taxon>Campylobacterota</taxon>
        <taxon>Epsilonproteobacteria</taxon>
        <taxon>Campylobacterales</taxon>
        <taxon>Sulfurospirillaceae</taxon>
        <taxon>Sulfurospirillum</taxon>
    </lineage>
</organism>
<dbReference type="AlphaFoldDB" id="A0A1D7TJW4"/>
<dbReference type="RefSeq" id="WP_025344692.1">
    <property type="nucleotide sequence ID" value="NZ_CP017111.1"/>
</dbReference>
<dbReference type="GO" id="GO:0009236">
    <property type="term" value="P:cobalamin biosynthetic process"/>
    <property type="evidence" value="ECO:0007669"/>
    <property type="project" value="UniProtKB-UniPathway"/>
</dbReference>
<dbReference type="PANTHER" id="PTHR43182:SF1">
    <property type="entry name" value="COBALT-PRECORRIN-7 C(5)-METHYLTRANSFERASE"/>
    <property type="match status" value="1"/>
</dbReference>
<evidence type="ECO:0000256" key="2">
    <source>
        <dbReference type="ARBA" id="ARBA00022573"/>
    </source>
</evidence>
<dbReference type="InterPro" id="IPR029063">
    <property type="entry name" value="SAM-dependent_MTases_sf"/>
</dbReference>
<dbReference type="PANTHER" id="PTHR43182">
    <property type="entry name" value="COBALT-PRECORRIN-6B C(15)-METHYLTRANSFERASE (DECARBOXYLATING)"/>
    <property type="match status" value="1"/>
</dbReference>
<dbReference type="UniPathway" id="UPA00148"/>
<keyword evidence="8" id="KW-1185">Reference proteome</keyword>
<dbReference type="NCBIfam" id="TIGR02469">
    <property type="entry name" value="CbiT"/>
    <property type="match status" value="1"/>
</dbReference>
<dbReference type="Proteomes" id="UP000094609">
    <property type="component" value="Chromosome"/>
</dbReference>
<dbReference type="KEGG" id="shal:SHALO_1522"/>